<keyword evidence="4" id="KW-0720">Serine protease</keyword>
<dbReference type="PANTHER" id="PTHR42987">
    <property type="entry name" value="PEPTIDASE S49"/>
    <property type="match status" value="1"/>
</dbReference>
<evidence type="ECO:0000259" key="6">
    <source>
        <dbReference type="Pfam" id="PF01343"/>
    </source>
</evidence>
<dbReference type="InterPro" id="IPR002142">
    <property type="entry name" value="Peptidase_S49"/>
</dbReference>
<dbReference type="CDD" id="cd07023">
    <property type="entry name" value="S49_Sppa_N_C"/>
    <property type="match status" value="1"/>
</dbReference>
<dbReference type="InterPro" id="IPR047272">
    <property type="entry name" value="S49_SppA_C"/>
</dbReference>
<evidence type="ECO:0000256" key="5">
    <source>
        <dbReference type="SAM" id="Phobius"/>
    </source>
</evidence>
<evidence type="ECO:0000256" key="4">
    <source>
        <dbReference type="ARBA" id="ARBA00022825"/>
    </source>
</evidence>
<keyword evidence="8" id="KW-1185">Reference proteome</keyword>
<organism evidence="7 8">
    <name type="scientific">Bacteriovorax antarcticus</name>
    <dbReference type="NCBI Taxonomy" id="3088717"/>
    <lineage>
        <taxon>Bacteria</taxon>
        <taxon>Pseudomonadati</taxon>
        <taxon>Bdellovibrionota</taxon>
        <taxon>Bacteriovoracia</taxon>
        <taxon>Bacteriovoracales</taxon>
        <taxon>Bacteriovoracaceae</taxon>
        <taxon>Bacteriovorax</taxon>
    </lineage>
</organism>
<protein>
    <submittedName>
        <fullName evidence="7">Signal peptide peptidase SppA</fullName>
    </submittedName>
</protein>
<keyword evidence="2" id="KW-0645">Protease</keyword>
<dbReference type="PANTHER" id="PTHR42987:SF7">
    <property type="entry name" value="SIGNAL PEPTIDE PEPTIDASE SPPA-RELATED"/>
    <property type="match status" value="1"/>
</dbReference>
<feature type="transmembrane region" description="Helical" evidence="5">
    <location>
        <begin position="9"/>
        <end position="30"/>
    </location>
</feature>
<dbReference type="Gene3D" id="3.90.226.10">
    <property type="entry name" value="2-enoyl-CoA Hydratase, Chain A, domain 1"/>
    <property type="match status" value="1"/>
</dbReference>
<dbReference type="RefSeq" id="WP_323575163.1">
    <property type="nucleotide sequence ID" value="NZ_JAYGJQ010000001.1"/>
</dbReference>
<accession>A0ABU5VR98</accession>
<gene>
    <name evidence="7" type="primary">sppA</name>
    <name evidence="7" type="ORF">SHI21_05145</name>
</gene>
<proteinExistence type="inferred from homology"/>
<evidence type="ECO:0000256" key="3">
    <source>
        <dbReference type="ARBA" id="ARBA00022801"/>
    </source>
</evidence>
<dbReference type="EMBL" id="JAYGJQ010000001">
    <property type="protein sequence ID" value="MEA9355571.1"/>
    <property type="molecule type" value="Genomic_DNA"/>
</dbReference>
<dbReference type="NCBIfam" id="TIGR00706">
    <property type="entry name" value="SppA_dom"/>
    <property type="match status" value="1"/>
</dbReference>
<feature type="domain" description="Peptidase S49" evidence="6">
    <location>
        <begin position="105"/>
        <end position="252"/>
    </location>
</feature>
<keyword evidence="5" id="KW-1133">Transmembrane helix</keyword>
<dbReference type="SUPFAM" id="SSF52096">
    <property type="entry name" value="ClpP/crotonase"/>
    <property type="match status" value="1"/>
</dbReference>
<dbReference type="InterPro" id="IPR004635">
    <property type="entry name" value="Pept_S49_SppA"/>
</dbReference>
<keyword evidence="3" id="KW-0378">Hydrolase</keyword>
<comment type="caution">
    <text evidence="7">The sequence shown here is derived from an EMBL/GenBank/DDBJ whole genome shotgun (WGS) entry which is preliminary data.</text>
</comment>
<sequence>MTSSKNTKALFGIFAMVFVFFVILVVFAYFTMNAFNETSLVQKKSNKAHIGVITVEGVIMDSKDTIEMLQNAEEDKQLQAIILRIDSPGGAVGPTQEIYEEIQRIDKKKPIYASFGSIAASGGYYIGAATRKIWANPGTLTGSIGVIMEFMDLSKLYEFAKVSPQTVKAGRYKDAGNPARALTPEEKDMMDKLIAGVHKQFIGDIMKRRAGKIKGDITELAQGQIFSGESAMEAGLVDSMGSLWTAGRAIHTDLKIKDEFALKFIDKKKKMGFLDLMGSLEESVSKLNFNSLAEMANTKPRLMFK</sequence>
<keyword evidence="5" id="KW-0472">Membrane</keyword>
<evidence type="ECO:0000256" key="1">
    <source>
        <dbReference type="ARBA" id="ARBA00008683"/>
    </source>
</evidence>
<dbReference type="Proteomes" id="UP001302274">
    <property type="component" value="Unassembled WGS sequence"/>
</dbReference>
<name>A0ABU5VR98_9BACT</name>
<dbReference type="Gene3D" id="6.20.330.10">
    <property type="match status" value="1"/>
</dbReference>
<reference evidence="7 8" key="1">
    <citation type="submission" date="2023-11" db="EMBL/GenBank/DDBJ databases">
        <title>A Novel Polar Bacteriovorax (B. antarcticus) Isolated from the Biocrust in Antarctica.</title>
        <authorList>
            <person name="Mun W."/>
            <person name="Choi S.Y."/>
            <person name="Mitchell R.J."/>
        </authorList>
    </citation>
    <scope>NUCLEOTIDE SEQUENCE [LARGE SCALE GENOMIC DNA]</scope>
    <source>
        <strain evidence="7 8">PP10</strain>
    </source>
</reference>
<evidence type="ECO:0000313" key="7">
    <source>
        <dbReference type="EMBL" id="MEA9355571.1"/>
    </source>
</evidence>
<evidence type="ECO:0000256" key="2">
    <source>
        <dbReference type="ARBA" id="ARBA00022670"/>
    </source>
</evidence>
<dbReference type="Pfam" id="PF01343">
    <property type="entry name" value="Peptidase_S49"/>
    <property type="match status" value="1"/>
</dbReference>
<keyword evidence="5" id="KW-0812">Transmembrane</keyword>
<comment type="similarity">
    <text evidence="1">Belongs to the peptidase S49 family.</text>
</comment>
<evidence type="ECO:0000313" key="8">
    <source>
        <dbReference type="Proteomes" id="UP001302274"/>
    </source>
</evidence>
<dbReference type="InterPro" id="IPR029045">
    <property type="entry name" value="ClpP/crotonase-like_dom_sf"/>
</dbReference>